<accession>A0AAV5DH07</accession>
<dbReference type="EMBL" id="BQKI01000016">
    <property type="protein sequence ID" value="GJN09491.1"/>
    <property type="molecule type" value="Genomic_DNA"/>
</dbReference>
<dbReference type="AlphaFoldDB" id="A0AAV5DH07"/>
<name>A0AAV5DH07_ELECO</name>
<proteinExistence type="predicted"/>
<feature type="region of interest" description="Disordered" evidence="1">
    <location>
        <begin position="25"/>
        <end position="45"/>
    </location>
</feature>
<keyword evidence="3" id="KW-1185">Reference proteome</keyword>
<evidence type="ECO:0000313" key="3">
    <source>
        <dbReference type="Proteomes" id="UP001054889"/>
    </source>
</evidence>
<sequence>MLALRTLMTTVLHILPLRNLDNNHNESDGSSNYYDSDWSGPSDDEGDDRMVCYSLIADEHKKKPYKFLIDGNNRSADSGSPRDDCGGNSNFGGNGMLCSLSNVKTMELLAHPGEVQFNLLADTTALSFVYAFFTVDDYAINSYGDV</sequence>
<comment type="caution">
    <text evidence="2">The sequence shown here is derived from an EMBL/GenBank/DDBJ whole genome shotgun (WGS) entry which is preliminary data.</text>
</comment>
<organism evidence="2 3">
    <name type="scientific">Eleusine coracana subsp. coracana</name>
    <dbReference type="NCBI Taxonomy" id="191504"/>
    <lineage>
        <taxon>Eukaryota</taxon>
        <taxon>Viridiplantae</taxon>
        <taxon>Streptophyta</taxon>
        <taxon>Embryophyta</taxon>
        <taxon>Tracheophyta</taxon>
        <taxon>Spermatophyta</taxon>
        <taxon>Magnoliopsida</taxon>
        <taxon>Liliopsida</taxon>
        <taxon>Poales</taxon>
        <taxon>Poaceae</taxon>
        <taxon>PACMAD clade</taxon>
        <taxon>Chloridoideae</taxon>
        <taxon>Cynodonteae</taxon>
        <taxon>Eleusininae</taxon>
        <taxon>Eleusine</taxon>
    </lineage>
</organism>
<protein>
    <submittedName>
        <fullName evidence="2">Uncharacterized protein</fullName>
    </submittedName>
</protein>
<gene>
    <name evidence="2" type="primary">ga27504</name>
    <name evidence="2" type="ORF">PR202_ga27504</name>
</gene>
<reference evidence="2" key="2">
    <citation type="submission" date="2021-12" db="EMBL/GenBank/DDBJ databases">
        <title>Resequencing data analysis of finger millet.</title>
        <authorList>
            <person name="Hatakeyama M."/>
            <person name="Aluri S."/>
            <person name="Balachadran M.T."/>
            <person name="Sivarajan S.R."/>
            <person name="Poveda L."/>
            <person name="Shimizu-Inatsugi R."/>
            <person name="Schlapbach R."/>
            <person name="Sreeman S.M."/>
            <person name="Shimizu K.K."/>
        </authorList>
    </citation>
    <scope>NUCLEOTIDE SEQUENCE</scope>
</reference>
<evidence type="ECO:0000256" key="1">
    <source>
        <dbReference type="SAM" id="MobiDB-lite"/>
    </source>
</evidence>
<evidence type="ECO:0000313" key="2">
    <source>
        <dbReference type="EMBL" id="GJN09491.1"/>
    </source>
</evidence>
<dbReference type="Proteomes" id="UP001054889">
    <property type="component" value="Unassembled WGS sequence"/>
</dbReference>
<reference evidence="2" key="1">
    <citation type="journal article" date="2018" name="DNA Res.">
        <title>Multiple hybrid de novo genome assembly of finger millet, an orphan allotetraploid crop.</title>
        <authorList>
            <person name="Hatakeyama M."/>
            <person name="Aluri S."/>
            <person name="Balachadran M.T."/>
            <person name="Sivarajan S.R."/>
            <person name="Patrignani A."/>
            <person name="Gruter S."/>
            <person name="Poveda L."/>
            <person name="Shimizu-Inatsugi R."/>
            <person name="Baeten J."/>
            <person name="Francoijs K.J."/>
            <person name="Nataraja K.N."/>
            <person name="Reddy Y.A.N."/>
            <person name="Phadnis S."/>
            <person name="Ravikumar R.L."/>
            <person name="Schlapbach R."/>
            <person name="Sreeman S.M."/>
            <person name="Shimizu K.K."/>
        </authorList>
    </citation>
    <scope>NUCLEOTIDE SEQUENCE</scope>
</reference>